<dbReference type="EMBL" id="JABRWO010000003">
    <property type="protein sequence ID" value="MBA2114103.1"/>
    <property type="molecule type" value="Genomic_DNA"/>
</dbReference>
<dbReference type="SUPFAM" id="SSF88946">
    <property type="entry name" value="Sigma2 domain of RNA polymerase sigma factors"/>
    <property type="match status" value="1"/>
</dbReference>
<dbReference type="RefSeq" id="WP_207395590.1">
    <property type="nucleotide sequence ID" value="NZ_JABRWO010000003.1"/>
</dbReference>
<name>A0A7V8V378_9BACT</name>
<gene>
    <name evidence="3" type="ORF">HOV93_12590</name>
</gene>
<feature type="region of interest" description="Disordered" evidence="1">
    <location>
        <begin position="95"/>
        <end position="115"/>
    </location>
</feature>
<dbReference type="InterPro" id="IPR013325">
    <property type="entry name" value="RNA_pol_sigma_r2"/>
</dbReference>
<keyword evidence="4" id="KW-1185">Reference proteome</keyword>
<protein>
    <recommendedName>
        <fullName evidence="2">RNA polymerase sigma-70 ECF-like HTH domain-containing protein</fullName>
    </recommendedName>
</protein>
<proteinExistence type="predicted"/>
<dbReference type="Gene3D" id="1.10.1740.10">
    <property type="match status" value="1"/>
</dbReference>
<accession>A0A7V8V378</accession>
<comment type="caution">
    <text evidence="3">The sequence shown here is derived from an EMBL/GenBank/DDBJ whole genome shotgun (WGS) entry which is preliminary data.</text>
</comment>
<dbReference type="AlphaFoldDB" id="A0A7V8V378"/>
<evidence type="ECO:0000313" key="3">
    <source>
        <dbReference type="EMBL" id="MBA2114103.1"/>
    </source>
</evidence>
<dbReference type="Pfam" id="PF07638">
    <property type="entry name" value="Sigma70_ECF"/>
    <property type="match status" value="1"/>
</dbReference>
<dbReference type="Proteomes" id="UP000551616">
    <property type="component" value="Unassembled WGS sequence"/>
</dbReference>
<dbReference type="GO" id="GO:0006352">
    <property type="term" value="P:DNA-templated transcription initiation"/>
    <property type="evidence" value="ECO:0007669"/>
    <property type="project" value="InterPro"/>
</dbReference>
<sequence>MQAGSVTNWINKLKDGAEGEIQQQVWNRYFEQLVRIARARIHRDYCRVEDEEDVVLSAFTSFFGRVKEGQYPKLNDRTELWPLLVTMTLHKAHDLHRRQGAQKRDARRVVSASSNEEDGKWIDQFAGQQASPEIAVQAAEEAKRMLDALNKEPLKRVARLKLEGYTNVEIAEKEGVMVRSIERRLVLIRQTWTELADAEASGVA</sequence>
<dbReference type="InterPro" id="IPR053812">
    <property type="entry name" value="HTH_Sigma70_ECF-like"/>
</dbReference>
<dbReference type="GO" id="GO:0003700">
    <property type="term" value="F:DNA-binding transcription factor activity"/>
    <property type="evidence" value="ECO:0007669"/>
    <property type="project" value="InterPro"/>
</dbReference>
<reference evidence="3 4" key="1">
    <citation type="submission" date="2020-05" db="EMBL/GenBank/DDBJ databases">
        <title>Bremerella alba sp. nov., a novel planctomycete isolated from the surface of the macroalga Fucus spiralis.</title>
        <authorList>
            <person name="Godinho O."/>
            <person name="Botelho R."/>
            <person name="Albuquerque L."/>
            <person name="Wiegand S."/>
            <person name="Da Costa M.S."/>
            <person name="Lobo-Da-Cunha A."/>
            <person name="Jogler C."/>
            <person name="Lage O.M."/>
        </authorList>
    </citation>
    <scope>NUCLEOTIDE SEQUENCE [LARGE SCALE GENOMIC DNA]</scope>
    <source>
        <strain evidence="3 4">FF15</strain>
    </source>
</reference>
<evidence type="ECO:0000259" key="2">
    <source>
        <dbReference type="Pfam" id="PF07638"/>
    </source>
</evidence>
<feature type="domain" description="RNA polymerase sigma-70 ECF-like HTH" evidence="2">
    <location>
        <begin position="5"/>
        <end position="194"/>
    </location>
</feature>
<evidence type="ECO:0000256" key="1">
    <source>
        <dbReference type="SAM" id="MobiDB-lite"/>
    </source>
</evidence>
<organism evidence="3 4">
    <name type="scientific">Bremerella alba</name>
    <dbReference type="NCBI Taxonomy" id="980252"/>
    <lineage>
        <taxon>Bacteria</taxon>
        <taxon>Pseudomonadati</taxon>
        <taxon>Planctomycetota</taxon>
        <taxon>Planctomycetia</taxon>
        <taxon>Pirellulales</taxon>
        <taxon>Pirellulaceae</taxon>
        <taxon>Bremerella</taxon>
    </lineage>
</organism>
<evidence type="ECO:0000313" key="4">
    <source>
        <dbReference type="Proteomes" id="UP000551616"/>
    </source>
</evidence>